<name>W2T0F4_NECAM</name>
<dbReference type="OrthoDB" id="5859601at2759"/>
<dbReference type="Proteomes" id="UP000053676">
    <property type="component" value="Unassembled WGS sequence"/>
</dbReference>
<evidence type="ECO:0000313" key="1">
    <source>
        <dbReference type="EMBL" id="ETN74447.1"/>
    </source>
</evidence>
<reference evidence="2" key="1">
    <citation type="journal article" date="2014" name="Nat. Genet.">
        <title>Genome of the human hookworm Necator americanus.</title>
        <authorList>
            <person name="Tang Y.T."/>
            <person name="Gao X."/>
            <person name="Rosa B.A."/>
            <person name="Abubucker S."/>
            <person name="Hallsworth-Pepin K."/>
            <person name="Martin J."/>
            <person name="Tyagi R."/>
            <person name="Heizer E."/>
            <person name="Zhang X."/>
            <person name="Bhonagiri-Palsikar V."/>
            <person name="Minx P."/>
            <person name="Warren W.C."/>
            <person name="Wang Q."/>
            <person name="Zhan B."/>
            <person name="Hotez P.J."/>
            <person name="Sternberg P.W."/>
            <person name="Dougall A."/>
            <person name="Gaze S.T."/>
            <person name="Mulvenna J."/>
            <person name="Sotillo J."/>
            <person name="Ranganathan S."/>
            <person name="Rabelo E.M."/>
            <person name="Wilson R.K."/>
            <person name="Felgner P.L."/>
            <person name="Bethony J."/>
            <person name="Hawdon J.M."/>
            <person name="Gasser R.B."/>
            <person name="Loukas A."/>
            <person name="Mitreva M."/>
        </authorList>
    </citation>
    <scope>NUCLEOTIDE SEQUENCE [LARGE SCALE GENOMIC DNA]</scope>
</reference>
<dbReference type="AlphaFoldDB" id="W2T0F4"/>
<accession>W2T0F4</accession>
<keyword evidence="2" id="KW-1185">Reference proteome</keyword>
<gene>
    <name evidence="1" type="ORF">NECAME_12967</name>
</gene>
<organism evidence="1 2">
    <name type="scientific">Necator americanus</name>
    <name type="common">Human hookworm</name>
    <dbReference type="NCBI Taxonomy" id="51031"/>
    <lineage>
        <taxon>Eukaryota</taxon>
        <taxon>Metazoa</taxon>
        <taxon>Ecdysozoa</taxon>
        <taxon>Nematoda</taxon>
        <taxon>Chromadorea</taxon>
        <taxon>Rhabditida</taxon>
        <taxon>Rhabditina</taxon>
        <taxon>Rhabditomorpha</taxon>
        <taxon>Strongyloidea</taxon>
        <taxon>Ancylostomatidae</taxon>
        <taxon>Bunostominae</taxon>
        <taxon>Necator</taxon>
    </lineage>
</organism>
<proteinExistence type="predicted"/>
<sequence length="100" mass="11861">MGLGFSDEVKKELTNRQSFLKSATSVVRYLQAARILYNRLDWKERRKYEYAARDRARMEHTSDLQRKGVEDEMPLFINETQTNENMKPANPEEFTVLFVL</sequence>
<dbReference type="EMBL" id="KI660360">
    <property type="protein sequence ID" value="ETN74447.1"/>
    <property type="molecule type" value="Genomic_DNA"/>
</dbReference>
<protein>
    <submittedName>
        <fullName evidence="1">Uncharacterized protein</fullName>
    </submittedName>
</protein>
<evidence type="ECO:0000313" key="2">
    <source>
        <dbReference type="Proteomes" id="UP000053676"/>
    </source>
</evidence>
<dbReference type="KEGG" id="nai:NECAME_12967"/>